<dbReference type="AlphaFoldDB" id="A0A2K3L3N2"/>
<accession>A0A2K3L3N2</accession>
<organism evidence="1 2">
    <name type="scientific">Trifolium pratense</name>
    <name type="common">Red clover</name>
    <dbReference type="NCBI Taxonomy" id="57577"/>
    <lineage>
        <taxon>Eukaryota</taxon>
        <taxon>Viridiplantae</taxon>
        <taxon>Streptophyta</taxon>
        <taxon>Embryophyta</taxon>
        <taxon>Tracheophyta</taxon>
        <taxon>Spermatophyta</taxon>
        <taxon>Magnoliopsida</taxon>
        <taxon>eudicotyledons</taxon>
        <taxon>Gunneridae</taxon>
        <taxon>Pentapetalae</taxon>
        <taxon>rosids</taxon>
        <taxon>fabids</taxon>
        <taxon>Fabales</taxon>
        <taxon>Fabaceae</taxon>
        <taxon>Papilionoideae</taxon>
        <taxon>50 kb inversion clade</taxon>
        <taxon>NPAAA clade</taxon>
        <taxon>Hologalegina</taxon>
        <taxon>IRL clade</taxon>
        <taxon>Trifolieae</taxon>
        <taxon>Trifolium</taxon>
    </lineage>
</organism>
<reference evidence="1 2" key="2">
    <citation type="journal article" date="2017" name="Front. Plant Sci.">
        <title>Gene Classification and Mining of Molecular Markers Useful in Red Clover (Trifolium pratense) Breeding.</title>
        <authorList>
            <person name="Istvanek J."/>
            <person name="Dluhosova J."/>
            <person name="Dluhos P."/>
            <person name="Patkova L."/>
            <person name="Nedelnik J."/>
            <person name="Repkova J."/>
        </authorList>
    </citation>
    <scope>NUCLEOTIDE SEQUENCE [LARGE SCALE GENOMIC DNA]</scope>
    <source>
        <strain evidence="2">cv. Tatra</strain>
        <tissue evidence="1">Young leaves</tissue>
    </source>
</reference>
<evidence type="ECO:0000313" key="1">
    <source>
        <dbReference type="EMBL" id="PNX73148.1"/>
    </source>
</evidence>
<proteinExistence type="predicted"/>
<dbReference type="Proteomes" id="UP000236291">
    <property type="component" value="Unassembled WGS sequence"/>
</dbReference>
<sequence length="56" mass="6532">EEVRNLLSWNDEHFNAHFSGCLLSSDEPCCRQMFNAEENKPCVVLRIGTEQLYTEK</sequence>
<evidence type="ECO:0000313" key="2">
    <source>
        <dbReference type="Proteomes" id="UP000236291"/>
    </source>
</evidence>
<name>A0A2K3L3N2_TRIPR</name>
<comment type="caution">
    <text evidence="1">The sequence shown here is derived from an EMBL/GenBank/DDBJ whole genome shotgun (WGS) entry which is preliminary data.</text>
</comment>
<reference evidence="1 2" key="1">
    <citation type="journal article" date="2014" name="Am. J. Bot.">
        <title>Genome assembly and annotation for red clover (Trifolium pratense; Fabaceae).</title>
        <authorList>
            <person name="Istvanek J."/>
            <person name="Jaros M."/>
            <person name="Krenek A."/>
            <person name="Repkova J."/>
        </authorList>
    </citation>
    <scope>NUCLEOTIDE SEQUENCE [LARGE SCALE GENOMIC DNA]</scope>
    <source>
        <strain evidence="2">cv. Tatra</strain>
        <tissue evidence="1">Young leaves</tissue>
    </source>
</reference>
<dbReference type="EMBL" id="ASHM01025601">
    <property type="protein sequence ID" value="PNX73148.1"/>
    <property type="molecule type" value="Genomic_DNA"/>
</dbReference>
<gene>
    <name evidence="1" type="ORF">L195_g029046</name>
</gene>
<feature type="non-terminal residue" evidence="1">
    <location>
        <position position="1"/>
    </location>
</feature>
<protein>
    <submittedName>
        <fullName evidence="1">Uncharacterized protein</fullName>
    </submittedName>
</protein>